<feature type="transmembrane region" description="Helical" evidence="10">
    <location>
        <begin position="194"/>
        <end position="214"/>
    </location>
</feature>
<keyword evidence="6 10" id="KW-0812">Transmembrane</keyword>
<evidence type="ECO:0000256" key="4">
    <source>
        <dbReference type="ARBA" id="ARBA00022475"/>
    </source>
</evidence>
<dbReference type="PANTHER" id="PTHR11048:SF28">
    <property type="entry name" value="4-HYDROXYBENZOATE POLYPRENYLTRANSFERASE, MITOCHONDRIAL"/>
    <property type="match status" value="1"/>
</dbReference>
<dbReference type="InterPro" id="IPR006370">
    <property type="entry name" value="HB_polyprenyltransferase-like"/>
</dbReference>
<comment type="cofactor">
    <cofactor evidence="1">
        <name>Mg(2+)</name>
        <dbReference type="ChEBI" id="CHEBI:18420"/>
    </cofactor>
</comment>
<feature type="transmembrane region" description="Helical" evidence="10">
    <location>
        <begin position="220"/>
        <end position="241"/>
    </location>
</feature>
<feature type="transmembrane region" description="Helical" evidence="10">
    <location>
        <begin position="75"/>
        <end position="95"/>
    </location>
</feature>
<evidence type="ECO:0000256" key="7">
    <source>
        <dbReference type="ARBA" id="ARBA00022842"/>
    </source>
</evidence>
<proteinExistence type="inferred from homology"/>
<accession>A0A381W3T5</accession>
<dbReference type="PANTHER" id="PTHR11048">
    <property type="entry name" value="PRENYLTRANSFERASES"/>
    <property type="match status" value="1"/>
</dbReference>
<evidence type="ECO:0000256" key="6">
    <source>
        <dbReference type="ARBA" id="ARBA00022692"/>
    </source>
</evidence>
<keyword evidence="7" id="KW-0460">Magnesium</keyword>
<dbReference type="InterPro" id="IPR000537">
    <property type="entry name" value="UbiA_prenyltransferase"/>
</dbReference>
<feature type="transmembrane region" description="Helical" evidence="10">
    <location>
        <begin position="128"/>
        <end position="146"/>
    </location>
</feature>
<evidence type="ECO:0000256" key="1">
    <source>
        <dbReference type="ARBA" id="ARBA00001946"/>
    </source>
</evidence>
<keyword evidence="8 10" id="KW-1133">Transmembrane helix</keyword>
<evidence type="ECO:0000313" key="11">
    <source>
        <dbReference type="EMBL" id="SVA47209.1"/>
    </source>
</evidence>
<dbReference type="EMBL" id="UINC01010629">
    <property type="protein sequence ID" value="SVA47209.1"/>
    <property type="molecule type" value="Genomic_DNA"/>
</dbReference>
<evidence type="ECO:0000256" key="5">
    <source>
        <dbReference type="ARBA" id="ARBA00022679"/>
    </source>
</evidence>
<feature type="transmembrane region" description="Helical" evidence="10">
    <location>
        <begin position="32"/>
        <end position="54"/>
    </location>
</feature>
<feature type="transmembrane region" description="Helical" evidence="10">
    <location>
        <begin position="101"/>
        <end position="119"/>
    </location>
</feature>
<feature type="transmembrane region" description="Helical" evidence="10">
    <location>
        <begin position="253"/>
        <end position="273"/>
    </location>
</feature>
<organism evidence="11">
    <name type="scientific">marine metagenome</name>
    <dbReference type="NCBI Taxonomy" id="408172"/>
    <lineage>
        <taxon>unclassified sequences</taxon>
        <taxon>metagenomes</taxon>
        <taxon>ecological metagenomes</taxon>
    </lineage>
</organism>
<evidence type="ECO:0008006" key="12">
    <source>
        <dbReference type="Google" id="ProtNLM"/>
    </source>
</evidence>
<keyword evidence="4" id="KW-1003">Cell membrane</keyword>
<dbReference type="CDD" id="cd13959">
    <property type="entry name" value="PT_UbiA_COQ2"/>
    <property type="match status" value="1"/>
</dbReference>
<dbReference type="GO" id="GO:0005886">
    <property type="term" value="C:plasma membrane"/>
    <property type="evidence" value="ECO:0007669"/>
    <property type="project" value="TreeGrafter"/>
</dbReference>
<dbReference type="GO" id="GO:0008412">
    <property type="term" value="F:4-hydroxybenzoate polyprenyltransferase activity"/>
    <property type="evidence" value="ECO:0007669"/>
    <property type="project" value="TreeGrafter"/>
</dbReference>
<feature type="transmembrane region" description="Helical" evidence="10">
    <location>
        <begin position="7"/>
        <end position="26"/>
    </location>
</feature>
<protein>
    <recommendedName>
        <fullName evidence="12">4-hydroxybenzoate polyprenyltransferase</fullName>
    </recommendedName>
</protein>
<dbReference type="FunFam" id="1.20.120.1780:FF:000001">
    <property type="entry name" value="4-hydroxybenzoate octaprenyltransferase"/>
    <property type="match status" value="1"/>
</dbReference>
<dbReference type="NCBIfam" id="TIGR01474">
    <property type="entry name" value="ubiA_proteo"/>
    <property type="match status" value="1"/>
</dbReference>
<evidence type="ECO:0000256" key="9">
    <source>
        <dbReference type="ARBA" id="ARBA00023136"/>
    </source>
</evidence>
<dbReference type="Gene3D" id="1.20.120.1780">
    <property type="entry name" value="UbiA prenyltransferase"/>
    <property type="match status" value="1"/>
</dbReference>
<gene>
    <name evidence="11" type="ORF">METZ01_LOCUS100063</name>
</gene>
<dbReference type="Gene3D" id="1.10.357.140">
    <property type="entry name" value="UbiA prenyltransferase"/>
    <property type="match status" value="1"/>
</dbReference>
<comment type="subcellular location">
    <subcellularLocation>
        <location evidence="2">Membrane</location>
        <topology evidence="2">Multi-pass membrane protein</topology>
    </subcellularLocation>
</comment>
<dbReference type="HAMAP" id="MF_01635">
    <property type="entry name" value="UbiA"/>
    <property type="match status" value="1"/>
</dbReference>
<name>A0A381W3T5_9ZZZZ</name>
<comment type="similarity">
    <text evidence="3">Belongs to the UbiA prenyltransferase family.</text>
</comment>
<feature type="transmembrane region" description="Helical" evidence="10">
    <location>
        <begin position="152"/>
        <end position="173"/>
    </location>
</feature>
<reference evidence="11" key="1">
    <citation type="submission" date="2018-05" db="EMBL/GenBank/DDBJ databases">
        <authorList>
            <person name="Lanie J.A."/>
            <person name="Ng W.-L."/>
            <person name="Kazmierczak K.M."/>
            <person name="Andrzejewski T.M."/>
            <person name="Davidsen T.M."/>
            <person name="Wayne K.J."/>
            <person name="Tettelin H."/>
            <person name="Glass J.I."/>
            <person name="Rusch D."/>
            <person name="Podicherti R."/>
            <person name="Tsui H.-C.T."/>
            <person name="Winkler M.E."/>
        </authorList>
    </citation>
    <scope>NUCLEOTIDE SEQUENCE</scope>
</reference>
<evidence type="ECO:0000256" key="8">
    <source>
        <dbReference type="ARBA" id="ARBA00022989"/>
    </source>
</evidence>
<evidence type="ECO:0000256" key="2">
    <source>
        <dbReference type="ARBA" id="ARBA00004141"/>
    </source>
</evidence>
<keyword evidence="5" id="KW-0808">Transferase</keyword>
<dbReference type="FunFam" id="1.10.357.140:FF:000002">
    <property type="entry name" value="4-hydroxybenzoate octaprenyltransferase"/>
    <property type="match status" value="1"/>
</dbReference>
<dbReference type="Pfam" id="PF01040">
    <property type="entry name" value="UbiA"/>
    <property type="match status" value="1"/>
</dbReference>
<evidence type="ECO:0000256" key="3">
    <source>
        <dbReference type="ARBA" id="ARBA00005985"/>
    </source>
</evidence>
<dbReference type="AlphaFoldDB" id="A0A381W3T5"/>
<dbReference type="InterPro" id="IPR039653">
    <property type="entry name" value="Prenyltransferase"/>
</dbReference>
<sequence length="275" mass="30791">MRLHRPIGIWLLLWPTLWGLWIASHGQPMEKLLIIFVIGTIVMRSAGCIVNDFADRSVDPYVKRTSDRPLATGEVSSHEAFIVFAGLLIVALSLVLTLNRFTQILSVIGLAITVIYPFTKRFISTPQFMLGIAFAWGVPMAFAAHLGEVPRVGWLLFLGAIVWGVIYDTEYAMADREEDLKIGVRSIAILFGNLDKMLLWTLQVIFFGTLVLVGQGEDLGFWYFGGLGAAGFFALYQQYLIKDRDSERCFRAFMSNSALGACIFVGMALDYLFRN</sequence>
<keyword evidence="9 10" id="KW-0472">Membrane</keyword>
<dbReference type="GO" id="GO:0006744">
    <property type="term" value="P:ubiquinone biosynthetic process"/>
    <property type="evidence" value="ECO:0007669"/>
    <property type="project" value="TreeGrafter"/>
</dbReference>
<evidence type="ECO:0000256" key="10">
    <source>
        <dbReference type="SAM" id="Phobius"/>
    </source>
</evidence>
<dbReference type="InterPro" id="IPR044878">
    <property type="entry name" value="UbiA_sf"/>
</dbReference>